<evidence type="ECO:0000256" key="2">
    <source>
        <dbReference type="ARBA" id="ARBA00022730"/>
    </source>
</evidence>
<dbReference type="SUPFAM" id="SSF46946">
    <property type="entry name" value="S13-like H2TH domain"/>
    <property type="match status" value="1"/>
</dbReference>
<dbReference type="GeneID" id="25400610"/>
<dbReference type="OrthoDB" id="372127at2157"/>
<dbReference type="STRING" id="1550241.MA03_00225"/>
<dbReference type="HOGENOM" id="CLU_103849_0_0_2"/>
<dbReference type="PATRIC" id="fig|1550241.5.peg.44"/>
<dbReference type="InterPro" id="IPR018269">
    <property type="entry name" value="Ribosomal_uS13_CS"/>
</dbReference>
<dbReference type="InterPro" id="IPR019977">
    <property type="entry name" value="Ribosomal_uS13_archaeal"/>
</dbReference>
<dbReference type="NCBIfam" id="NF003140">
    <property type="entry name" value="PRK04053.1"/>
    <property type="match status" value="1"/>
</dbReference>
<dbReference type="NCBIfam" id="TIGR03629">
    <property type="entry name" value="uS13_arch"/>
    <property type="match status" value="1"/>
</dbReference>
<dbReference type="PIRSF" id="PIRSF002134">
    <property type="entry name" value="Ribosomal_S13"/>
    <property type="match status" value="1"/>
</dbReference>
<dbReference type="Proteomes" id="UP000067434">
    <property type="component" value="Chromosome"/>
</dbReference>
<dbReference type="GO" id="GO:0015935">
    <property type="term" value="C:small ribosomal subunit"/>
    <property type="evidence" value="ECO:0007669"/>
    <property type="project" value="TreeGrafter"/>
</dbReference>
<comment type="subunit">
    <text evidence="6 7">Part of the 30S ribosomal subunit. Forms a loose heterodimer with protein S19. Forms two bridges to the 50S subunit in the 70S ribosome.</text>
</comment>
<evidence type="ECO:0000256" key="1">
    <source>
        <dbReference type="ARBA" id="ARBA00008080"/>
    </source>
</evidence>
<evidence type="ECO:0000313" key="9">
    <source>
        <dbReference type="EMBL" id="AKG38028.1"/>
    </source>
</evidence>
<evidence type="ECO:0000256" key="5">
    <source>
        <dbReference type="ARBA" id="ARBA00023274"/>
    </source>
</evidence>
<dbReference type="GO" id="GO:0005829">
    <property type="term" value="C:cytosol"/>
    <property type="evidence" value="ECO:0007669"/>
    <property type="project" value="TreeGrafter"/>
</dbReference>
<keyword evidence="10" id="KW-1185">Reference proteome</keyword>
<dbReference type="PROSITE" id="PS00646">
    <property type="entry name" value="RIBOSOMAL_S13_1"/>
    <property type="match status" value="1"/>
</dbReference>
<dbReference type="GO" id="GO:0019843">
    <property type="term" value="F:rRNA binding"/>
    <property type="evidence" value="ECO:0007669"/>
    <property type="project" value="UniProtKB-UniRule"/>
</dbReference>
<keyword evidence="5 7" id="KW-0687">Ribonucleoprotein</keyword>
<evidence type="ECO:0000256" key="3">
    <source>
        <dbReference type="ARBA" id="ARBA00022884"/>
    </source>
</evidence>
<dbReference type="GO" id="GO:0003735">
    <property type="term" value="F:structural constituent of ribosome"/>
    <property type="evidence" value="ECO:0007669"/>
    <property type="project" value="InterPro"/>
</dbReference>
<dbReference type="FunFam" id="1.10.8.50:FF:000001">
    <property type="entry name" value="30S ribosomal protein S13"/>
    <property type="match status" value="1"/>
</dbReference>
<dbReference type="PANTHER" id="PTHR10871">
    <property type="entry name" value="30S RIBOSOMAL PROTEIN S13/40S RIBOSOMAL PROTEIN S18"/>
    <property type="match status" value="1"/>
</dbReference>
<keyword evidence="2 7" id="KW-0699">rRNA-binding</keyword>
<name>A0A0F7FGS6_9CREN</name>
<reference evidence="9 10" key="1">
    <citation type="journal article" date="2015" name="Stand. Genomic Sci.">
        <title>Complete genome sequence of and proposal of Thermofilum uzonense sp. nov. a novel hyperthermophilic crenarchaeon and emended description of the genus Thermofilum.</title>
        <authorList>
            <person name="Toshchakov S.V."/>
            <person name="Korzhenkov A.A."/>
            <person name="Samarov N.I."/>
            <person name="Mazunin I.O."/>
            <person name="Mozhey O.I."/>
            <person name="Shmyr I.S."/>
            <person name="Derbikova K.S."/>
            <person name="Taranov E.A."/>
            <person name="Dominova I.N."/>
            <person name="Bonch-Osmolovskaya E.A."/>
            <person name="Patrushev M.V."/>
            <person name="Podosokorskaya O.A."/>
            <person name="Kublanov I.V."/>
        </authorList>
    </citation>
    <scope>NUCLEOTIDE SEQUENCE [LARGE SCALE GENOMIC DNA]</scope>
    <source>
        <strain evidence="9 10">1807-2</strain>
    </source>
</reference>
<dbReference type="Gene3D" id="1.10.8.50">
    <property type="match status" value="1"/>
</dbReference>
<proteinExistence type="inferred from homology"/>
<evidence type="ECO:0000256" key="8">
    <source>
        <dbReference type="RuleBase" id="RU003830"/>
    </source>
</evidence>
<evidence type="ECO:0000256" key="6">
    <source>
        <dbReference type="ARBA" id="ARBA00063089"/>
    </source>
</evidence>
<keyword evidence="3 7" id="KW-0694">RNA-binding</keyword>
<protein>
    <recommendedName>
        <fullName evidence="7">Small ribosomal subunit protein uS13</fullName>
    </recommendedName>
</protein>
<organism evidence="9 10">
    <name type="scientific">Infirmifilum uzonense</name>
    <dbReference type="NCBI Taxonomy" id="1550241"/>
    <lineage>
        <taxon>Archaea</taxon>
        <taxon>Thermoproteota</taxon>
        <taxon>Thermoprotei</taxon>
        <taxon>Thermofilales</taxon>
        <taxon>Thermofilaceae</taxon>
        <taxon>Infirmifilum</taxon>
    </lineage>
</organism>
<sequence length="158" mass="17399">MSSEFQYIVRIAGVDLPGDKALAYALAEIKGIGVNTAYVILRKLGYDPHRLLGTLTEEDVEKISTALRNIESLGLPSWILNRRKEPATGADKHLITSDLLLAVRGDIENEKKIKSYRGVRHMYGLKVRGQRTRTTGRTGLTLGVKRGAAKQQEAKKGG</sequence>
<evidence type="ECO:0000313" key="10">
    <source>
        <dbReference type="Proteomes" id="UP000067434"/>
    </source>
</evidence>
<dbReference type="InterPro" id="IPR001892">
    <property type="entry name" value="Ribosomal_uS13"/>
</dbReference>
<dbReference type="InterPro" id="IPR027437">
    <property type="entry name" value="Rbsml_uS13_C"/>
</dbReference>
<dbReference type="GO" id="GO:0006412">
    <property type="term" value="P:translation"/>
    <property type="evidence" value="ECO:0007669"/>
    <property type="project" value="UniProtKB-UniRule"/>
</dbReference>
<accession>A0A0F7FGS6</accession>
<gene>
    <name evidence="7" type="primary">rps13</name>
    <name evidence="9" type="ORF">MA03_00225</name>
</gene>
<dbReference type="EMBL" id="CP009961">
    <property type="protein sequence ID" value="AKG38028.1"/>
    <property type="molecule type" value="Genomic_DNA"/>
</dbReference>
<dbReference type="KEGG" id="thf:MA03_00225"/>
<dbReference type="AlphaFoldDB" id="A0A0F7FGS6"/>
<dbReference type="PROSITE" id="PS50159">
    <property type="entry name" value="RIBOSOMAL_S13_2"/>
    <property type="match status" value="1"/>
</dbReference>
<dbReference type="InterPro" id="IPR010979">
    <property type="entry name" value="Ribosomal_uS13-like_H2TH"/>
</dbReference>
<dbReference type="HAMAP" id="MF_01315">
    <property type="entry name" value="Ribosomal_uS13"/>
    <property type="match status" value="1"/>
</dbReference>
<dbReference type="FunFam" id="4.10.910.10:FF:000002">
    <property type="entry name" value="40S ribosomal protein S18"/>
    <property type="match status" value="1"/>
</dbReference>
<evidence type="ECO:0000256" key="7">
    <source>
        <dbReference type="HAMAP-Rule" id="MF_01315"/>
    </source>
</evidence>
<dbReference type="Gene3D" id="4.10.910.10">
    <property type="entry name" value="30s ribosomal protein s13, domain 2"/>
    <property type="match status" value="1"/>
</dbReference>
<dbReference type="RefSeq" id="WP_052883348.1">
    <property type="nucleotide sequence ID" value="NZ_CP009961.1"/>
</dbReference>
<evidence type="ECO:0000256" key="4">
    <source>
        <dbReference type="ARBA" id="ARBA00022980"/>
    </source>
</evidence>
<keyword evidence="4 7" id="KW-0689">Ribosomal protein</keyword>
<dbReference type="PANTHER" id="PTHR10871:SF3">
    <property type="entry name" value="SMALL RIBOSOMAL SUBUNIT PROTEIN US13"/>
    <property type="match status" value="1"/>
</dbReference>
<comment type="function">
    <text evidence="7">Located at the top of the head of the 30S subunit, it contacts several helices of the 16S rRNA. In the 70S ribosome it contacts the 23S rRNA (bridge B1a) and protein L5 of the 50S subunit (bridge B1b), connecting the 2 subunits; these bridges are implicated in subunit movement.</text>
</comment>
<comment type="similarity">
    <text evidence="1 7 8">Belongs to the universal ribosomal protein uS13 family.</text>
</comment>
<dbReference type="Pfam" id="PF00416">
    <property type="entry name" value="Ribosomal_S13"/>
    <property type="match status" value="1"/>
</dbReference>